<dbReference type="SMART" id="SM00490">
    <property type="entry name" value="HELICc"/>
    <property type="match status" value="1"/>
</dbReference>
<accession>A0A0H3J2K6</accession>
<dbReference type="GO" id="GO:0043138">
    <property type="term" value="F:3'-5' DNA helicase activity"/>
    <property type="evidence" value="ECO:0007669"/>
    <property type="project" value="UniProtKB-EC"/>
</dbReference>
<keyword evidence="10 15" id="KW-0234">DNA repair</keyword>
<dbReference type="Proteomes" id="UP000028042">
    <property type="component" value="Unassembled WGS sequence"/>
</dbReference>
<comment type="catalytic activity">
    <reaction evidence="12 15">
        <text>Couples ATP hydrolysis with the unwinding of duplex DNA by translocating in the 3'-5' direction.</text>
        <dbReference type="EC" id="5.6.2.4"/>
    </reaction>
</comment>
<dbReference type="InterPro" id="IPR014001">
    <property type="entry name" value="Helicase_ATP-bd"/>
</dbReference>
<organism evidence="18 21">
    <name type="scientific">Clostridium pasteurianum DSM 525 = ATCC 6013</name>
    <dbReference type="NCBI Taxonomy" id="1262449"/>
    <lineage>
        <taxon>Bacteria</taxon>
        <taxon>Bacillati</taxon>
        <taxon>Bacillota</taxon>
        <taxon>Clostridia</taxon>
        <taxon>Eubacteriales</taxon>
        <taxon>Clostridiaceae</taxon>
        <taxon>Clostridium</taxon>
    </lineage>
</organism>
<dbReference type="SUPFAM" id="SSF50249">
    <property type="entry name" value="Nucleic acid-binding proteins"/>
    <property type="match status" value="1"/>
</dbReference>
<keyword evidence="9 15" id="KW-0233">DNA recombination</keyword>
<dbReference type="GO" id="GO:0003677">
    <property type="term" value="F:DNA binding"/>
    <property type="evidence" value="ECO:0007669"/>
    <property type="project" value="UniProtKB-KW"/>
</dbReference>
<evidence type="ECO:0000313" key="18">
    <source>
        <dbReference type="EMBL" id="AJA52149.1"/>
    </source>
</evidence>
<dbReference type="GO" id="GO:0016787">
    <property type="term" value="F:hydrolase activity"/>
    <property type="evidence" value="ECO:0007669"/>
    <property type="project" value="UniProtKB-KW"/>
</dbReference>
<dbReference type="PATRIC" id="fig|1262449.3.peg.905"/>
<feature type="domain" description="Helicase ATP-binding" evidence="16">
    <location>
        <begin position="269"/>
        <end position="430"/>
    </location>
</feature>
<dbReference type="Pfam" id="PF00270">
    <property type="entry name" value="DEAD"/>
    <property type="match status" value="1"/>
</dbReference>
<evidence type="ECO:0000256" key="2">
    <source>
        <dbReference type="ARBA" id="ARBA00017846"/>
    </source>
</evidence>
<dbReference type="InterPro" id="IPR045562">
    <property type="entry name" value="RecG_dom3_C"/>
</dbReference>
<gene>
    <name evidence="18" type="primary">recG1</name>
    <name evidence="18" type="ORF">CLPA_c20910</name>
    <name evidence="19" type="ORF">CP6013_01088</name>
</gene>
<dbReference type="EC" id="5.6.2.4" evidence="13 15"/>
<evidence type="ECO:0000313" key="20">
    <source>
        <dbReference type="Proteomes" id="UP000028042"/>
    </source>
</evidence>
<reference evidence="18 21" key="1">
    <citation type="journal article" date="2015" name="Genome Announc.">
        <title>Complete Genome Sequence of the Nitrogen-Fixing and Solvent-Producing Clostridium pasteurianum DSM 525.</title>
        <authorList>
            <person name="Poehlein A."/>
            <person name="Grosse-Honebrink A."/>
            <person name="Zhang Y."/>
            <person name="Minton N.P."/>
            <person name="Daniel R."/>
        </authorList>
    </citation>
    <scope>NUCLEOTIDE SEQUENCE [LARGE SCALE GENOMIC DNA]</scope>
    <source>
        <strain evidence="18">DSM 525</strain>
        <strain evidence="21">DSM 525 / ATCC 6013</strain>
    </source>
</reference>
<keyword evidence="5 15" id="KW-0378">Hydrolase</keyword>
<dbReference type="InterPro" id="IPR027417">
    <property type="entry name" value="P-loop_NTPase"/>
</dbReference>
<dbReference type="GO" id="GO:0006281">
    <property type="term" value="P:DNA repair"/>
    <property type="evidence" value="ECO:0007669"/>
    <property type="project" value="UniProtKB-UniRule"/>
</dbReference>
<evidence type="ECO:0000256" key="12">
    <source>
        <dbReference type="ARBA" id="ARBA00034617"/>
    </source>
</evidence>
<dbReference type="InterPro" id="IPR004609">
    <property type="entry name" value="ATP-dep_DNA_helicase_RecG"/>
</dbReference>
<reference evidence="19" key="2">
    <citation type="submission" date="2015-10" db="EMBL/GenBank/DDBJ databases">
        <title>Improved Draft Genome Sequence of Clostridium pasteurianum Strain ATCC 6013 (DSM 525) Using a Hybrid Next-Generation Sequencing Approach.</title>
        <authorList>
            <person name="Pyne M.E."/>
            <person name="Utturkar S.M."/>
            <person name="Brown S.D."/>
            <person name="Moo-Young M."/>
            <person name="Chung D.A."/>
            <person name="Chou P.C."/>
        </authorList>
    </citation>
    <scope>NUCLEOTIDE SEQUENCE</scope>
    <source>
        <strain evidence="19">ATCC 6013</strain>
    </source>
</reference>
<comment type="similarity">
    <text evidence="1 15">Belongs to the helicase family. RecG subfamily.</text>
</comment>
<dbReference type="eggNOG" id="COG1200">
    <property type="taxonomic scope" value="Bacteria"/>
</dbReference>
<evidence type="ECO:0000259" key="16">
    <source>
        <dbReference type="PROSITE" id="PS51192"/>
    </source>
</evidence>
<dbReference type="Gene3D" id="2.40.50.140">
    <property type="entry name" value="Nucleic acid-binding proteins"/>
    <property type="match status" value="1"/>
</dbReference>
<evidence type="ECO:0000259" key="17">
    <source>
        <dbReference type="PROSITE" id="PS51194"/>
    </source>
</evidence>
<dbReference type="Pfam" id="PF19833">
    <property type="entry name" value="RecG_dom3_C"/>
    <property type="match status" value="1"/>
</dbReference>
<proteinExistence type="inferred from homology"/>
<dbReference type="PROSITE" id="PS51194">
    <property type="entry name" value="HELICASE_CTER"/>
    <property type="match status" value="1"/>
</dbReference>
<keyword evidence="6 15" id="KW-0347">Helicase</keyword>
<dbReference type="Pfam" id="PF00271">
    <property type="entry name" value="Helicase_C"/>
    <property type="match status" value="1"/>
</dbReference>
<dbReference type="Gene3D" id="3.40.50.300">
    <property type="entry name" value="P-loop containing nucleotide triphosphate hydrolases"/>
    <property type="match status" value="2"/>
</dbReference>
<dbReference type="GO" id="GO:0005524">
    <property type="term" value="F:ATP binding"/>
    <property type="evidence" value="ECO:0007669"/>
    <property type="project" value="UniProtKB-KW"/>
</dbReference>
<dbReference type="PANTHER" id="PTHR47964">
    <property type="entry name" value="ATP-DEPENDENT DNA HELICASE HOMOLOG RECG, CHLOROPLASTIC"/>
    <property type="match status" value="1"/>
</dbReference>
<keyword evidence="7 15" id="KW-0067">ATP-binding</keyword>
<dbReference type="GeneID" id="93074240"/>
<comment type="function">
    <text evidence="15">Plays a critical role in recombination and DNA repair. Helps process Holliday junction intermediates to mature products by catalyzing branch migration. Has replication fork regression activity, unwinds stalled or blocked replication forks to make a HJ that can be resolved. Has a DNA unwinding activity characteristic of a DNA helicase with 3'-5' polarity.</text>
</comment>
<dbReference type="Proteomes" id="UP000030905">
    <property type="component" value="Chromosome"/>
</dbReference>
<keyword evidence="8" id="KW-0238">DNA-binding</keyword>
<dbReference type="NCBIfam" id="TIGR00643">
    <property type="entry name" value="recG"/>
    <property type="match status" value="1"/>
</dbReference>
<evidence type="ECO:0000256" key="13">
    <source>
        <dbReference type="ARBA" id="ARBA00034808"/>
    </source>
</evidence>
<evidence type="ECO:0000256" key="7">
    <source>
        <dbReference type="ARBA" id="ARBA00022840"/>
    </source>
</evidence>
<evidence type="ECO:0000256" key="9">
    <source>
        <dbReference type="ARBA" id="ARBA00023172"/>
    </source>
</evidence>
<evidence type="ECO:0000256" key="14">
    <source>
        <dbReference type="ARBA" id="ARBA00048988"/>
    </source>
</evidence>
<dbReference type="SMART" id="SM00487">
    <property type="entry name" value="DEXDc"/>
    <property type="match status" value="1"/>
</dbReference>
<evidence type="ECO:0000256" key="5">
    <source>
        <dbReference type="ARBA" id="ARBA00022801"/>
    </source>
</evidence>
<dbReference type="NCBIfam" id="NF008165">
    <property type="entry name" value="PRK10917.1-3"/>
    <property type="match status" value="1"/>
</dbReference>
<dbReference type="PANTHER" id="PTHR47964:SF1">
    <property type="entry name" value="ATP-DEPENDENT DNA HELICASE HOMOLOG RECG, CHLOROPLASTIC"/>
    <property type="match status" value="1"/>
</dbReference>
<dbReference type="InterPro" id="IPR011545">
    <property type="entry name" value="DEAD/DEAH_box_helicase_dom"/>
</dbReference>
<name>A0A0H3J2K6_CLOPA</name>
<dbReference type="Pfam" id="PF17191">
    <property type="entry name" value="RecG_wedge"/>
    <property type="match status" value="1"/>
</dbReference>
<dbReference type="CDD" id="cd17992">
    <property type="entry name" value="DEXHc_RecG"/>
    <property type="match status" value="1"/>
</dbReference>
<protein>
    <recommendedName>
        <fullName evidence="2 15">ATP-dependent DNA helicase RecG</fullName>
        <ecNumber evidence="13 15">5.6.2.4</ecNumber>
    </recommendedName>
</protein>
<dbReference type="EMBL" id="JPGY02000001">
    <property type="protein sequence ID" value="KRU11841.1"/>
    <property type="molecule type" value="Genomic_DNA"/>
</dbReference>
<dbReference type="RefSeq" id="WP_003442117.1">
    <property type="nucleotide sequence ID" value="NZ_ANZB01000002.1"/>
</dbReference>
<feature type="domain" description="Helicase C-terminal" evidence="17">
    <location>
        <begin position="439"/>
        <end position="609"/>
    </location>
</feature>
<evidence type="ECO:0000313" key="21">
    <source>
        <dbReference type="Proteomes" id="UP000030905"/>
    </source>
</evidence>
<dbReference type="AlphaFoldDB" id="A0A0H3J2K6"/>
<dbReference type="SUPFAM" id="SSF52540">
    <property type="entry name" value="P-loop containing nucleoside triphosphate hydrolases"/>
    <property type="match status" value="2"/>
</dbReference>
<sequence>MNIYSDISYIKGVGPKIKMELNKCGIFSILDLLLYFPRDYENIPRMDNIAKANRGNKIIINCRFIKNEGSFRSKNGKLISKLMFTDGFNLFKGIWFNMPYISKGFYVDNKYTLMGKLNYIKGETVLEVPIVIKEQNSGTDKIVPIYSLKENLKNSYFTKIISQVLSKVIIEENLPDWIIEKYKFYSLDRAIRCIHNPKNFIELNEAKKRLKFQELFTYSLKVLMLKDYVNRGKKGIAFKISKELTELKEKIPYDLTKAQSKVIREILIDEKKSIAMNRLLQGDVGSGKTIIALIAMFNVIKNGYQAVLLAPTEILSRQHYIEAEKLLSEFNINIELLIGSISEKNKNRIKNELKEGKIHMIIGTHALLEDNVEFSNLGLVVTDEQHRFGVMQRSKLFNKGNNIDILVMTATPIPRTLGLYLYGDLDVSIIDELPPGRKKVDTYYVDKKDRERIYTFALKELEKSRQIYVVCPLVEENEELNLSSVNSLLSELREKYFKSFTVEMIHGKMTGKNKDNIMSRFKKGEIHILVSTTVIEVGVNVPNASIIIIENAERFGLSQLHQLRGRVGRGANKSYCFLIANIKSKVVKHRMEVLKNSNDGFYIAEEDFKIRGSGELFGFRQHGEDNLILSDLIEDSHILKEANREAKMLIKSNRERDIFIKNHILNKLELTSKYICFN</sequence>
<evidence type="ECO:0000256" key="15">
    <source>
        <dbReference type="RuleBase" id="RU363016"/>
    </source>
</evidence>
<keyword evidence="4 15" id="KW-0227">DNA damage</keyword>
<dbReference type="NCBIfam" id="NF008168">
    <property type="entry name" value="PRK10917.2-2"/>
    <property type="match status" value="1"/>
</dbReference>
<evidence type="ECO:0000256" key="8">
    <source>
        <dbReference type="ARBA" id="ARBA00023125"/>
    </source>
</evidence>
<dbReference type="KEGG" id="cpat:CLPA_c20910"/>
<reference evidence="19 20" key="3">
    <citation type="journal article" name="Genome Announc.">
        <title>Improved Draft Genome Sequence of Clostridium pasteurianum Strain ATCC 6013 (DSM 525) Using a Hybrid Next-Generation Sequencing Approach.</title>
        <authorList>
            <person name="Pyne M.E."/>
            <person name="Utturkar S."/>
            <person name="Brown S.D."/>
            <person name="Moo-Young M."/>
            <person name="Chung D.A."/>
            <person name="Chou C.P."/>
        </authorList>
    </citation>
    <scope>NUCLEOTIDE SEQUENCE [LARGE SCALE GENOMIC DNA]</scope>
    <source>
        <strain evidence="19 20">ATCC 6013</strain>
    </source>
</reference>
<evidence type="ECO:0000256" key="10">
    <source>
        <dbReference type="ARBA" id="ARBA00023204"/>
    </source>
</evidence>
<dbReference type="GO" id="GO:0006310">
    <property type="term" value="P:DNA recombination"/>
    <property type="evidence" value="ECO:0007669"/>
    <property type="project" value="UniProtKB-UniRule"/>
</dbReference>
<evidence type="ECO:0000256" key="3">
    <source>
        <dbReference type="ARBA" id="ARBA00022741"/>
    </source>
</evidence>
<dbReference type="InterPro" id="IPR001650">
    <property type="entry name" value="Helicase_C-like"/>
</dbReference>
<keyword evidence="3 15" id="KW-0547">Nucleotide-binding</keyword>
<evidence type="ECO:0000256" key="6">
    <source>
        <dbReference type="ARBA" id="ARBA00022806"/>
    </source>
</evidence>
<dbReference type="InterPro" id="IPR012340">
    <property type="entry name" value="NA-bd_OB-fold"/>
</dbReference>
<dbReference type="InterPro" id="IPR047112">
    <property type="entry name" value="RecG/Mfd"/>
</dbReference>
<evidence type="ECO:0000256" key="1">
    <source>
        <dbReference type="ARBA" id="ARBA00007504"/>
    </source>
</evidence>
<evidence type="ECO:0000313" key="19">
    <source>
        <dbReference type="EMBL" id="KRU11841.1"/>
    </source>
</evidence>
<comment type="catalytic activity">
    <reaction evidence="14 15">
        <text>ATP + H2O = ADP + phosphate + H(+)</text>
        <dbReference type="Rhea" id="RHEA:13065"/>
        <dbReference type="ChEBI" id="CHEBI:15377"/>
        <dbReference type="ChEBI" id="CHEBI:15378"/>
        <dbReference type="ChEBI" id="CHEBI:30616"/>
        <dbReference type="ChEBI" id="CHEBI:43474"/>
        <dbReference type="ChEBI" id="CHEBI:456216"/>
        <dbReference type="EC" id="5.6.2.4"/>
    </reaction>
</comment>
<dbReference type="InterPro" id="IPR033454">
    <property type="entry name" value="RecG_wedge"/>
</dbReference>
<dbReference type="PROSITE" id="PS51192">
    <property type="entry name" value="HELICASE_ATP_BIND_1"/>
    <property type="match status" value="1"/>
</dbReference>
<evidence type="ECO:0000256" key="11">
    <source>
        <dbReference type="ARBA" id="ARBA00023235"/>
    </source>
</evidence>
<keyword evidence="11" id="KW-0413">Isomerase</keyword>
<dbReference type="EMBL" id="CP009268">
    <property type="protein sequence ID" value="AJA52149.1"/>
    <property type="molecule type" value="Genomic_DNA"/>
</dbReference>
<keyword evidence="21" id="KW-1185">Reference proteome</keyword>
<dbReference type="KEGG" id="cpae:CPAST_c20910"/>
<evidence type="ECO:0000256" key="4">
    <source>
        <dbReference type="ARBA" id="ARBA00022763"/>
    </source>
</evidence>